<evidence type="ECO:0000313" key="1">
    <source>
        <dbReference type="EMBL" id="OMO51202.1"/>
    </source>
</evidence>
<dbReference type="Gramene" id="OMO51202">
    <property type="protein sequence ID" value="OMO51202"/>
    <property type="gene ID" value="CCACVL1_29937"/>
</dbReference>
<feature type="non-terminal residue" evidence="1">
    <location>
        <position position="1"/>
    </location>
</feature>
<evidence type="ECO:0000313" key="2">
    <source>
        <dbReference type="Proteomes" id="UP000188268"/>
    </source>
</evidence>
<organism evidence="1 2">
    <name type="scientific">Corchorus capsularis</name>
    <name type="common">Jute</name>
    <dbReference type="NCBI Taxonomy" id="210143"/>
    <lineage>
        <taxon>Eukaryota</taxon>
        <taxon>Viridiplantae</taxon>
        <taxon>Streptophyta</taxon>
        <taxon>Embryophyta</taxon>
        <taxon>Tracheophyta</taxon>
        <taxon>Spermatophyta</taxon>
        <taxon>Magnoliopsida</taxon>
        <taxon>eudicotyledons</taxon>
        <taxon>Gunneridae</taxon>
        <taxon>Pentapetalae</taxon>
        <taxon>rosids</taxon>
        <taxon>malvids</taxon>
        <taxon>Malvales</taxon>
        <taxon>Malvaceae</taxon>
        <taxon>Grewioideae</taxon>
        <taxon>Apeibeae</taxon>
        <taxon>Corchorus</taxon>
    </lineage>
</organism>
<dbReference type="Proteomes" id="UP000188268">
    <property type="component" value="Unassembled WGS sequence"/>
</dbReference>
<gene>
    <name evidence="1" type="ORF">CCACVL1_29937</name>
</gene>
<proteinExistence type="predicted"/>
<name>A0A1R3FZE9_COCAP</name>
<dbReference type="EMBL" id="AWWV01015912">
    <property type="protein sequence ID" value="OMO51202.1"/>
    <property type="molecule type" value="Genomic_DNA"/>
</dbReference>
<accession>A0A1R3FZE9</accession>
<sequence>KQNGSKTQMQTKVKPKIIYRKRKSGKWEQEAQKIPAIKKTPKQTKKRKILRDEMGK</sequence>
<comment type="caution">
    <text evidence="1">The sequence shown here is derived from an EMBL/GenBank/DDBJ whole genome shotgun (WGS) entry which is preliminary data.</text>
</comment>
<dbReference type="AlphaFoldDB" id="A0A1R3FZE9"/>
<keyword evidence="2" id="KW-1185">Reference proteome</keyword>
<reference evidence="1 2" key="1">
    <citation type="submission" date="2013-09" db="EMBL/GenBank/DDBJ databases">
        <title>Corchorus capsularis genome sequencing.</title>
        <authorList>
            <person name="Alam M."/>
            <person name="Haque M.S."/>
            <person name="Islam M.S."/>
            <person name="Emdad E.M."/>
            <person name="Islam M.M."/>
            <person name="Ahmed B."/>
            <person name="Halim A."/>
            <person name="Hossen Q.M.M."/>
            <person name="Hossain M.Z."/>
            <person name="Ahmed R."/>
            <person name="Khan M.M."/>
            <person name="Islam R."/>
            <person name="Rashid M.M."/>
            <person name="Khan S.A."/>
            <person name="Rahman M.S."/>
            <person name="Alam M."/>
        </authorList>
    </citation>
    <scope>NUCLEOTIDE SEQUENCE [LARGE SCALE GENOMIC DNA]</scope>
    <source>
        <strain evidence="2">cv. CVL-1</strain>
        <tissue evidence="1">Whole seedling</tissue>
    </source>
</reference>
<protein>
    <submittedName>
        <fullName evidence="1">Uncharacterized protein</fullName>
    </submittedName>
</protein>